<proteinExistence type="predicted"/>
<dbReference type="PIRSF" id="PIRSF037181">
    <property type="entry name" value="DGC"/>
    <property type="match status" value="1"/>
</dbReference>
<feature type="non-terminal residue" evidence="1">
    <location>
        <position position="116"/>
    </location>
</feature>
<dbReference type="AlphaFoldDB" id="X1IS54"/>
<dbReference type="InterPro" id="IPR014958">
    <property type="entry name" value="DGC"/>
</dbReference>
<evidence type="ECO:0008006" key="2">
    <source>
        <dbReference type="Google" id="ProtNLM"/>
    </source>
</evidence>
<accession>X1IS54</accession>
<reference evidence="1" key="1">
    <citation type="journal article" date="2014" name="Front. Microbiol.">
        <title>High frequency of phylogenetically diverse reductive dehalogenase-homologous genes in deep subseafloor sedimentary metagenomes.</title>
        <authorList>
            <person name="Kawai M."/>
            <person name="Futagami T."/>
            <person name="Toyoda A."/>
            <person name="Takaki Y."/>
            <person name="Nishi S."/>
            <person name="Hori S."/>
            <person name="Arai W."/>
            <person name="Tsubouchi T."/>
            <person name="Morono Y."/>
            <person name="Uchiyama I."/>
            <person name="Ito T."/>
            <person name="Fujiyama A."/>
            <person name="Inagaki F."/>
            <person name="Takami H."/>
        </authorList>
    </citation>
    <scope>NUCLEOTIDE SEQUENCE</scope>
    <source>
        <strain evidence="1">Expedition CK06-06</strain>
    </source>
</reference>
<name>X1IS54_9ZZZZ</name>
<protein>
    <recommendedName>
        <fullName evidence="2">Zinc-binding protein</fullName>
    </recommendedName>
</protein>
<organism evidence="1">
    <name type="scientific">marine sediment metagenome</name>
    <dbReference type="NCBI Taxonomy" id="412755"/>
    <lineage>
        <taxon>unclassified sequences</taxon>
        <taxon>metagenomes</taxon>
        <taxon>ecological metagenomes</taxon>
    </lineage>
</organism>
<evidence type="ECO:0000313" key="1">
    <source>
        <dbReference type="EMBL" id="GAH72075.1"/>
    </source>
</evidence>
<sequence length="116" mass="12268">MDEEKTNECCSGGTRLIFACSGASDVGEIADRSARKMMKNGLGKMFCLAGVGGCVGPVMDGTKAASKILAIDGCPLNCVKNSLEHAGLKNFKHIQLGEIGMEKFNSPVTDERIDKV</sequence>
<dbReference type="EMBL" id="BARU01035178">
    <property type="protein sequence ID" value="GAH72075.1"/>
    <property type="molecule type" value="Genomic_DNA"/>
</dbReference>
<gene>
    <name evidence="1" type="ORF">S03H2_55104</name>
</gene>
<dbReference type="Pfam" id="PF08859">
    <property type="entry name" value="DGC"/>
    <property type="match status" value="1"/>
</dbReference>
<comment type="caution">
    <text evidence="1">The sequence shown here is derived from an EMBL/GenBank/DDBJ whole genome shotgun (WGS) entry which is preliminary data.</text>
</comment>